<keyword evidence="6 13" id="KW-0547">Nucleotide-binding</keyword>
<gene>
    <name evidence="13" type="primary">purM</name>
    <name evidence="16" type="ordered locus">Nhal_0873</name>
</gene>
<dbReference type="CDD" id="cd02196">
    <property type="entry name" value="PurM"/>
    <property type="match status" value="1"/>
</dbReference>
<dbReference type="FunFam" id="3.90.650.10:FF:000001">
    <property type="entry name" value="Phosphoribosylformylglycinamidine cyclo-ligase"/>
    <property type="match status" value="1"/>
</dbReference>
<dbReference type="UniPathway" id="UPA00074">
    <property type="reaction ID" value="UER00129"/>
</dbReference>
<dbReference type="OrthoDB" id="9777881at2"/>
<evidence type="ECO:0000259" key="15">
    <source>
        <dbReference type="Pfam" id="PF02769"/>
    </source>
</evidence>
<dbReference type="InterPro" id="IPR036921">
    <property type="entry name" value="PurM-like_N_sf"/>
</dbReference>
<evidence type="ECO:0000313" key="17">
    <source>
        <dbReference type="Proteomes" id="UP000001844"/>
    </source>
</evidence>
<dbReference type="Proteomes" id="UP000001844">
    <property type="component" value="Chromosome"/>
</dbReference>
<keyword evidence="5 13" id="KW-0436">Ligase</keyword>
<name>D5BY66_NITHN</name>
<evidence type="ECO:0000256" key="9">
    <source>
        <dbReference type="ARBA" id="ARBA00031908"/>
    </source>
</evidence>
<dbReference type="Gene3D" id="3.30.1330.10">
    <property type="entry name" value="PurM-like, N-terminal domain"/>
    <property type="match status" value="1"/>
</dbReference>
<keyword evidence="7 13" id="KW-0658">Purine biosynthesis</keyword>
<feature type="domain" description="PurM-like C-terminal" evidence="15">
    <location>
        <begin position="184"/>
        <end position="348"/>
    </location>
</feature>
<comment type="subcellular location">
    <subcellularLocation>
        <location evidence="13">Cytoplasm</location>
    </subcellularLocation>
</comment>
<evidence type="ECO:0000256" key="12">
    <source>
        <dbReference type="ARBA" id="ARBA00049057"/>
    </source>
</evidence>
<dbReference type="SUPFAM" id="SSF56042">
    <property type="entry name" value="PurM C-terminal domain-like"/>
    <property type="match status" value="1"/>
</dbReference>
<dbReference type="RefSeq" id="WP_013031943.1">
    <property type="nucleotide sequence ID" value="NC_013960.1"/>
</dbReference>
<evidence type="ECO:0000256" key="8">
    <source>
        <dbReference type="ARBA" id="ARBA00022840"/>
    </source>
</evidence>
<dbReference type="GO" id="GO:0005524">
    <property type="term" value="F:ATP binding"/>
    <property type="evidence" value="ECO:0007669"/>
    <property type="project" value="UniProtKB-KW"/>
</dbReference>
<dbReference type="InterPro" id="IPR010918">
    <property type="entry name" value="PurM-like_C_dom"/>
</dbReference>
<evidence type="ECO:0000256" key="1">
    <source>
        <dbReference type="ARBA" id="ARBA00004686"/>
    </source>
</evidence>
<dbReference type="GO" id="GO:0006189">
    <property type="term" value="P:'de novo' IMP biosynthetic process"/>
    <property type="evidence" value="ECO:0007669"/>
    <property type="project" value="UniProtKB-UniRule"/>
</dbReference>
<dbReference type="GO" id="GO:0005829">
    <property type="term" value="C:cytosol"/>
    <property type="evidence" value="ECO:0007669"/>
    <property type="project" value="TreeGrafter"/>
</dbReference>
<keyword evidence="13" id="KW-0963">Cytoplasm</keyword>
<dbReference type="AlphaFoldDB" id="D5BY66"/>
<evidence type="ECO:0000256" key="6">
    <source>
        <dbReference type="ARBA" id="ARBA00022741"/>
    </source>
</evidence>
<comment type="pathway">
    <text evidence="1 13">Purine metabolism; IMP biosynthesis via de novo pathway; 5-amino-1-(5-phospho-D-ribosyl)imidazole from N(2)-formyl-N(1)-(5-phospho-D-ribosyl)glycinamide: step 2/2.</text>
</comment>
<evidence type="ECO:0000256" key="11">
    <source>
        <dbReference type="ARBA" id="ARBA00033093"/>
    </source>
</evidence>
<dbReference type="InterPro" id="IPR004733">
    <property type="entry name" value="PurM_cligase"/>
</dbReference>
<dbReference type="Pfam" id="PF00586">
    <property type="entry name" value="AIRS"/>
    <property type="match status" value="1"/>
</dbReference>
<dbReference type="HOGENOM" id="CLU_047116_0_0_6"/>
<dbReference type="NCBIfam" id="TIGR00878">
    <property type="entry name" value="purM"/>
    <property type="match status" value="1"/>
</dbReference>
<proteinExistence type="inferred from homology"/>
<evidence type="ECO:0000256" key="10">
    <source>
        <dbReference type="ARBA" id="ARBA00032931"/>
    </source>
</evidence>
<dbReference type="EMBL" id="CP001798">
    <property type="protein sequence ID" value="ADE14049.1"/>
    <property type="molecule type" value="Genomic_DNA"/>
</dbReference>
<protein>
    <recommendedName>
        <fullName evidence="4 13">Phosphoribosylformylglycinamidine cyclo-ligase</fullName>
        <ecNumber evidence="3 13">6.3.3.1</ecNumber>
    </recommendedName>
    <alternativeName>
        <fullName evidence="10 13">AIR synthase</fullName>
    </alternativeName>
    <alternativeName>
        <fullName evidence="11 13">AIRS</fullName>
    </alternativeName>
    <alternativeName>
        <fullName evidence="9 13">Phosphoribosyl-aminoimidazole synthetase</fullName>
    </alternativeName>
</protein>
<comment type="similarity">
    <text evidence="2 13">Belongs to the AIR synthase family.</text>
</comment>
<sequence length="358" mass="38373">MSKQKRPPSNHSPLSYRAAGVDIEAGNRLVQRIKPAAARTARPGVLSGLGGFGSLFELPIDRYRHPILVAGTDGVGTKLKLAIQLNRHQSIGIDLVAMCVNDIVVQGAEPLFFLDYYATGRLEVEVAAEIIEGIAHGCELAGAALVGGETAEMPGIYQPGDYDLAGFSVGVVEKERLIDGSRVQAGDSLIGIASSGPHANGYSLIRKILERSPSSLDSPLGDQTLGDALLTPTRIYVKPLLQLLERIEVHALAHITGGGLPENLPRVLPPGLSAEIETSHWPRPPIFDWLQREGNLPEKELYLTFNCGIGMVVCVNKRDTERTLELLSNFGETAWLIGQVVPKRNEGAGVILSSGSQS</sequence>
<keyword evidence="17" id="KW-1185">Reference proteome</keyword>
<dbReference type="FunFam" id="3.30.1330.10:FF:000001">
    <property type="entry name" value="Phosphoribosylformylglycinamidine cyclo-ligase"/>
    <property type="match status" value="1"/>
</dbReference>
<dbReference type="InterPro" id="IPR016188">
    <property type="entry name" value="PurM-like_N"/>
</dbReference>
<keyword evidence="8 13" id="KW-0067">ATP-binding</keyword>
<dbReference type="PANTHER" id="PTHR10520:SF12">
    <property type="entry name" value="TRIFUNCTIONAL PURINE BIOSYNTHETIC PROTEIN ADENOSINE-3"/>
    <property type="match status" value="1"/>
</dbReference>
<evidence type="ECO:0000256" key="5">
    <source>
        <dbReference type="ARBA" id="ARBA00022598"/>
    </source>
</evidence>
<dbReference type="GO" id="GO:0046084">
    <property type="term" value="P:adenine biosynthetic process"/>
    <property type="evidence" value="ECO:0007669"/>
    <property type="project" value="TreeGrafter"/>
</dbReference>
<evidence type="ECO:0000259" key="14">
    <source>
        <dbReference type="Pfam" id="PF00586"/>
    </source>
</evidence>
<dbReference type="STRING" id="472759.Nhal_0873"/>
<dbReference type="HAMAP" id="MF_00741">
    <property type="entry name" value="AIRS"/>
    <property type="match status" value="1"/>
</dbReference>
<evidence type="ECO:0000256" key="13">
    <source>
        <dbReference type="HAMAP-Rule" id="MF_00741"/>
    </source>
</evidence>
<dbReference type="Gene3D" id="3.90.650.10">
    <property type="entry name" value="PurM-like C-terminal domain"/>
    <property type="match status" value="1"/>
</dbReference>
<dbReference type="InterPro" id="IPR036676">
    <property type="entry name" value="PurM-like_C_sf"/>
</dbReference>
<dbReference type="GO" id="GO:0004637">
    <property type="term" value="F:phosphoribosylamine-glycine ligase activity"/>
    <property type="evidence" value="ECO:0007669"/>
    <property type="project" value="TreeGrafter"/>
</dbReference>
<accession>D5BY66</accession>
<evidence type="ECO:0000313" key="16">
    <source>
        <dbReference type="EMBL" id="ADE14049.1"/>
    </source>
</evidence>
<dbReference type="PANTHER" id="PTHR10520">
    <property type="entry name" value="TRIFUNCTIONAL PURINE BIOSYNTHETIC PROTEIN ADENOSINE-3-RELATED"/>
    <property type="match status" value="1"/>
</dbReference>
<feature type="domain" description="PurM-like N-terminal" evidence="14">
    <location>
        <begin position="68"/>
        <end position="172"/>
    </location>
</feature>
<dbReference type="KEGG" id="nhl:Nhal_0873"/>
<evidence type="ECO:0000256" key="7">
    <source>
        <dbReference type="ARBA" id="ARBA00022755"/>
    </source>
</evidence>
<dbReference type="EC" id="6.3.3.1" evidence="3 13"/>
<evidence type="ECO:0000256" key="2">
    <source>
        <dbReference type="ARBA" id="ARBA00010280"/>
    </source>
</evidence>
<dbReference type="GO" id="GO:0004641">
    <property type="term" value="F:phosphoribosylformylglycinamidine cyclo-ligase activity"/>
    <property type="evidence" value="ECO:0007669"/>
    <property type="project" value="UniProtKB-UniRule"/>
</dbReference>
<comment type="catalytic activity">
    <reaction evidence="12 13">
        <text>2-formamido-N(1)-(5-O-phospho-beta-D-ribosyl)acetamidine + ATP = 5-amino-1-(5-phospho-beta-D-ribosyl)imidazole + ADP + phosphate + H(+)</text>
        <dbReference type="Rhea" id="RHEA:23032"/>
        <dbReference type="ChEBI" id="CHEBI:15378"/>
        <dbReference type="ChEBI" id="CHEBI:30616"/>
        <dbReference type="ChEBI" id="CHEBI:43474"/>
        <dbReference type="ChEBI" id="CHEBI:137981"/>
        <dbReference type="ChEBI" id="CHEBI:147287"/>
        <dbReference type="ChEBI" id="CHEBI:456216"/>
        <dbReference type="EC" id="6.3.3.1"/>
    </reaction>
</comment>
<reference evidence="17" key="1">
    <citation type="submission" date="2010-04" db="EMBL/GenBank/DDBJ databases">
        <title>Complete genome sequence of Nitrosococcus halophilus Nc4, a salt-adapted, aerobic obligate ammonia-oxidizing sulfur purple bacterium.</title>
        <authorList>
            <consortium name="US DOE Joint Genome Institute"/>
            <person name="Campbell M.A."/>
            <person name="Malfatti S.A."/>
            <person name="Chain P.S.G."/>
            <person name="Heidelberg J.F."/>
            <person name="Ward B.B."/>
            <person name="Klotz M.G."/>
        </authorList>
    </citation>
    <scope>NUCLEOTIDE SEQUENCE [LARGE SCALE GENOMIC DNA]</scope>
    <source>
        <strain evidence="17">Nc4</strain>
    </source>
</reference>
<dbReference type="Pfam" id="PF02769">
    <property type="entry name" value="AIRS_C"/>
    <property type="match status" value="1"/>
</dbReference>
<dbReference type="SUPFAM" id="SSF55326">
    <property type="entry name" value="PurM N-terminal domain-like"/>
    <property type="match status" value="1"/>
</dbReference>
<organism evidence="16 17">
    <name type="scientific">Nitrosococcus halophilus (strain Nc4)</name>
    <dbReference type="NCBI Taxonomy" id="472759"/>
    <lineage>
        <taxon>Bacteria</taxon>
        <taxon>Pseudomonadati</taxon>
        <taxon>Pseudomonadota</taxon>
        <taxon>Gammaproteobacteria</taxon>
        <taxon>Chromatiales</taxon>
        <taxon>Chromatiaceae</taxon>
        <taxon>Nitrosococcus</taxon>
    </lineage>
</organism>
<dbReference type="eggNOG" id="COG0150">
    <property type="taxonomic scope" value="Bacteria"/>
</dbReference>
<evidence type="ECO:0000256" key="3">
    <source>
        <dbReference type="ARBA" id="ARBA00013047"/>
    </source>
</evidence>
<evidence type="ECO:0000256" key="4">
    <source>
        <dbReference type="ARBA" id="ARBA00020367"/>
    </source>
</evidence>